<reference evidence="3 4" key="1">
    <citation type="journal article" date="2016" name="Nat. Commun.">
        <title>Ectomycorrhizal ecology is imprinted in the genome of the dominant symbiotic fungus Cenococcum geophilum.</title>
        <authorList>
            <consortium name="DOE Joint Genome Institute"/>
            <person name="Peter M."/>
            <person name="Kohler A."/>
            <person name="Ohm R.A."/>
            <person name="Kuo A."/>
            <person name="Krutzmann J."/>
            <person name="Morin E."/>
            <person name="Arend M."/>
            <person name="Barry K.W."/>
            <person name="Binder M."/>
            <person name="Choi C."/>
            <person name="Clum A."/>
            <person name="Copeland A."/>
            <person name="Grisel N."/>
            <person name="Haridas S."/>
            <person name="Kipfer T."/>
            <person name="LaButti K."/>
            <person name="Lindquist E."/>
            <person name="Lipzen A."/>
            <person name="Maire R."/>
            <person name="Meier B."/>
            <person name="Mihaltcheva S."/>
            <person name="Molinier V."/>
            <person name="Murat C."/>
            <person name="Poggeler S."/>
            <person name="Quandt C.A."/>
            <person name="Sperisen C."/>
            <person name="Tritt A."/>
            <person name="Tisserant E."/>
            <person name="Crous P.W."/>
            <person name="Henrissat B."/>
            <person name="Nehls U."/>
            <person name="Egli S."/>
            <person name="Spatafora J.W."/>
            <person name="Grigoriev I.V."/>
            <person name="Martin F.M."/>
        </authorList>
    </citation>
    <scope>NUCLEOTIDE SEQUENCE [LARGE SCALE GENOMIC DNA]</scope>
    <source>
        <strain evidence="3 4">CBS 459.81</strain>
    </source>
</reference>
<feature type="compositionally biased region" description="Basic and acidic residues" evidence="2">
    <location>
        <begin position="40"/>
        <end position="52"/>
    </location>
</feature>
<evidence type="ECO:0000313" key="3">
    <source>
        <dbReference type="EMBL" id="OCK82632.1"/>
    </source>
</evidence>
<evidence type="ECO:0000256" key="1">
    <source>
        <dbReference type="SAM" id="Coils"/>
    </source>
</evidence>
<dbReference type="AlphaFoldDB" id="A0A8E2EES7"/>
<keyword evidence="4" id="KW-1185">Reference proteome</keyword>
<feature type="coiled-coil region" evidence="1">
    <location>
        <begin position="80"/>
        <end position="107"/>
    </location>
</feature>
<dbReference type="OrthoDB" id="529205at2759"/>
<evidence type="ECO:0000313" key="4">
    <source>
        <dbReference type="Proteomes" id="UP000250266"/>
    </source>
</evidence>
<name>A0A8E2EES7_9PEZI</name>
<keyword evidence="1" id="KW-0175">Coiled coil</keyword>
<proteinExistence type="predicted"/>
<dbReference type="EMBL" id="KV744882">
    <property type="protein sequence ID" value="OCK82632.1"/>
    <property type="molecule type" value="Genomic_DNA"/>
</dbReference>
<evidence type="ECO:0008006" key="5">
    <source>
        <dbReference type="Google" id="ProtNLM"/>
    </source>
</evidence>
<evidence type="ECO:0000256" key="2">
    <source>
        <dbReference type="SAM" id="MobiDB-lite"/>
    </source>
</evidence>
<protein>
    <recommendedName>
        <fullName evidence="5">Mitochondrial ATPase inhibitor</fullName>
    </recommendedName>
</protein>
<feature type="region of interest" description="Disordered" evidence="2">
    <location>
        <begin position="33"/>
        <end position="52"/>
    </location>
</feature>
<sequence>MSAFRKLAYVTRPTPFVSYRFVQKSGIQTSTARFAGKESSLGHEGRAQEIDQHKEDLLKKQKEGKGHWKDELASDSESIVKADRGEMEVSEEMIKQLQAESDKILAKKKGH</sequence>
<gene>
    <name evidence="3" type="ORF">K432DRAFT_380244</name>
</gene>
<accession>A0A8E2EES7</accession>
<organism evidence="3 4">
    <name type="scientific">Lepidopterella palustris CBS 459.81</name>
    <dbReference type="NCBI Taxonomy" id="1314670"/>
    <lineage>
        <taxon>Eukaryota</taxon>
        <taxon>Fungi</taxon>
        <taxon>Dikarya</taxon>
        <taxon>Ascomycota</taxon>
        <taxon>Pezizomycotina</taxon>
        <taxon>Dothideomycetes</taxon>
        <taxon>Pleosporomycetidae</taxon>
        <taxon>Mytilinidiales</taxon>
        <taxon>Argynnaceae</taxon>
        <taxon>Lepidopterella</taxon>
    </lineage>
</organism>
<dbReference type="Proteomes" id="UP000250266">
    <property type="component" value="Unassembled WGS sequence"/>
</dbReference>